<dbReference type="InParanoid" id="C8XE49"/>
<dbReference type="InterPro" id="IPR036412">
    <property type="entry name" value="HAD-like_sf"/>
</dbReference>
<dbReference type="PANTHER" id="PTHR19288:SF46">
    <property type="entry name" value="HALOACID DEHALOGENASE-LIKE HYDROLASE DOMAIN-CONTAINING PROTEIN 2"/>
    <property type="match status" value="1"/>
</dbReference>
<keyword evidence="2" id="KW-1185">Reference proteome</keyword>
<dbReference type="eggNOG" id="COG0647">
    <property type="taxonomic scope" value="Bacteria"/>
</dbReference>
<accession>C8XE49</accession>
<dbReference type="Pfam" id="PF13242">
    <property type="entry name" value="Hydrolase_like"/>
    <property type="match status" value="1"/>
</dbReference>
<dbReference type="NCBIfam" id="TIGR01460">
    <property type="entry name" value="HAD-SF-IIA"/>
    <property type="match status" value="1"/>
</dbReference>
<dbReference type="KEGG" id="nml:Namu_3425"/>
<dbReference type="GO" id="GO:0016791">
    <property type="term" value="F:phosphatase activity"/>
    <property type="evidence" value="ECO:0007669"/>
    <property type="project" value="TreeGrafter"/>
</dbReference>
<evidence type="ECO:0000313" key="1">
    <source>
        <dbReference type="EMBL" id="ACV79752.1"/>
    </source>
</evidence>
<dbReference type="EMBL" id="CP001737">
    <property type="protein sequence ID" value="ACV79752.1"/>
    <property type="molecule type" value="Genomic_DNA"/>
</dbReference>
<protein>
    <submittedName>
        <fullName evidence="1">HAD-superfamily hydrolase, subfamily IIA</fullName>
    </submittedName>
</protein>
<keyword evidence="1" id="KW-0378">Hydrolase</keyword>
<reference evidence="1 2" key="2">
    <citation type="journal article" date="2010" name="Stand. Genomic Sci.">
        <title>Complete genome sequence of Nakamurella multipartita type strain (Y-104).</title>
        <authorList>
            <person name="Tice H."/>
            <person name="Mayilraj S."/>
            <person name="Sims D."/>
            <person name="Lapidus A."/>
            <person name="Nolan M."/>
            <person name="Lucas S."/>
            <person name="Glavina Del Rio T."/>
            <person name="Copeland A."/>
            <person name="Cheng J.F."/>
            <person name="Meincke L."/>
            <person name="Bruce D."/>
            <person name="Goodwin L."/>
            <person name="Pitluck S."/>
            <person name="Ivanova N."/>
            <person name="Mavromatis K."/>
            <person name="Ovchinnikova G."/>
            <person name="Pati A."/>
            <person name="Chen A."/>
            <person name="Palaniappan K."/>
            <person name="Land M."/>
            <person name="Hauser L."/>
            <person name="Chang Y.J."/>
            <person name="Jeffries C.D."/>
            <person name="Detter J.C."/>
            <person name="Brettin T."/>
            <person name="Rohde M."/>
            <person name="Goker M."/>
            <person name="Bristow J."/>
            <person name="Eisen J.A."/>
            <person name="Markowitz V."/>
            <person name="Hugenholtz P."/>
            <person name="Kyrpides N.C."/>
            <person name="Klenk H.P."/>
            <person name="Chen F."/>
        </authorList>
    </citation>
    <scope>NUCLEOTIDE SEQUENCE [LARGE SCALE GENOMIC DNA]</scope>
    <source>
        <strain evidence="2">ATCC 700099 / DSM 44233 / CIP 104796 / JCM 9543 / NBRC 105858 / Y-104</strain>
    </source>
</reference>
<dbReference type="GO" id="GO:0005737">
    <property type="term" value="C:cytoplasm"/>
    <property type="evidence" value="ECO:0007669"/>
    <property type="project" value="TreeGrafter"/>
</dbReference>
<sequence>MTTAPATRPADLIRAPDRWYRNYIFDLDGTVYLGDELLPGAAEVITAIRAAGARTVFLSNNQTRDRQMYADKLAKLGLPTPVQDIVNPVITMRDWLLRHHRQAGIFVIGEPPLVDELARAGLRLTTDPSEIDVVVASFDRTFEYWKLQTAFDALWRRDRAILVTTNPDAYCPMPGERGQPDAAAIVAAIEASTGARCQHNAGKPGPIMIEALLHILQAGVQDCLMIGDRVGTDIAMARAAGMDSALVLTGDTTVAAATALGPADEPTWLIAGIDALLPAGAHPRPDRADRP</sequence>
<dbReference type="AlphaFoldDB" id="C8XE49"/>
<dbReference type="HOGENOM" id="CLU_043473_1_2_11"/>
<dbReference type="SUPFAM" id="SSF56784">
    <property type="entry name" value="HAD-like"/>
    <property type="match status" value="1"/>
</dbReference>
<dbReference type="InterPro" id="IPR006357">
    <property type="entry name" value="HAD-SF_hydro_IIA"/>
</dbReference>
<dbReference type="PANTHER" id="PTHR19288">
    <property type="entry name" value="4-NITROPHENYLPHOSPHATASE-RELATED"/>
    <property type="match status" value="1"/>
</dbReference>
<dbReference type="RefSeq" id="WP_015748618.1">
    <property type="nucleotide sequence ID" value="NC_013235.1"/>
</dbReference>
<dbReference type="STRING" id="479431.Namu_3425"/>
<dbReference type="Pfam" id="PF13344">
    <property type="entry name" value="Hydrolase_6"/>
    <property type="match status" value="1"/>
</dbReference>
<proteinExistence type="predicted"/>
<dbReference type="Gene3D" id="3.40.50.1000">
    <property type="entry name" value="HAD superfamily/HAD-like"/>
    <property type="match status" value="2"/>
</dbReference>
<reference evidence="2" key="1">
    <citation type="submission" date="2009-09" db="EMBL/GenBank/DDBJ databases">
        <title>The complete genome of Nakamurella multipartita DSM 44233.</title>
        <authorList>
            <consortium name="US DOE Joint Genome Institute (JGI-PGF)"/>
            <person name="Lucas S."/>
            <person name="Copeland A."/>
            <person name="Lapidus A."/>
            <person name="Glavina del Rio T."/>
            <person name="Dalin E."/>
            <person name="Tice H."/>
            <person name="Bruce D."/>
            <person name="Goodwin L."/>
            <person name="Pitluck S."/>
            <person name="Kyrpides N."/>
            <person name="Mavromatis K."/>
            <person name="Ivanova N."/>
            <person name="Ovchinnikova G."/>
            <person name="Sims D."/>
            <person name="Meincke L."/>
            <person name="Brettin T."/>
            <person name="Detter J.C."/>
            <person name="Han C."/>
            <person name="Larimer F."/>
            <person name="Land M."/>
            <person name="Hauser L."/>
            <person name="Markowitz V."/>
            <person name="Cheng J.-F."/>
            <person name="Hugenholtz P."/>
            <person name="Woyke T."/>
            <person name="Wu D."/>
            <person name="Klenk H.-P."/>
            <person name="Eisen J.A."/>
        </authorList>
    </citation>
    <scope>NUCLEOTIDE SEQUENCE [LARGE SCALE GENOMIC DNA]</scope>
    <source>
        <strain evidence="2">ATCC 700099 / DSM 44233 / CIP 104796 / JCM 9543 / NBRC 105858 / Y-104</strain>
    </source>
</reference>
<organism evidence="1 2">
    <name type="scientific">Nakamurella multipartita (strain ATCC 700099 / DSM 44233 / CIP 104796 / JCM 9543 / NBRC 105858 / Y-104)</name>
    <name type="common">Microsphaera multipartita</name>
    <dbReference type="NCBI Taxonomy" id="479431"/>
    <lineage>
        <taxon>Bacteria</taxon>
        <taxon>Bacillati</taxon>
        <taxon>Actinomycetota</taxon>
        <taxon>Actinomycetes</taxon>
        <taxon>Nakamurellales</taxon>
        <taxon>Nakamurellaceae</taxon>
        <taxon>Nakamurella</taxon>
    </lineage>
</organism>
<gene>
    <name evidence="1" type="ordered locus">Namu_3425</name>
</gene>
<name>C8XE49_NAKMY</name>
<dbReference type="InterPro" id="IPR023214">
    <property type="entry name" value="HAD_sf"/>
</dbReference>
<dbReference type="Proteomes" id="UP000002218">
    <property type="component" value="Chromosome"/>
</dbReference>
<evidence type="ECO:0000313" key="2">
    <source>
        <dbReference type="Proteomes" id="UP000002218"/>
    </source>
</evidence>
<dbReference type="OrthoDB" id="9810449at2"/>